<name>A0A5Q0TEZ6_9VIBR</name>
<reference evidence="2 3" key="1">
    <citation type="submission" date="2019-10" db="EMBL/GenBank/DDBJ databases">
        <title>Vibrio sp. nov., isolated from Coralline algae surface.</title>
        <authorList>
            <person name="Geng Y."/>
            <person name="Zhang X."/>
        </authorList>
    </citation>
    <scope>NUCLEOTIDE SEQUENCE [LARGE SCALE GENOMIC DNA]</scope>
    <source>
        <strain evidence="2 3">SM1977</strain>
    </source>
</reference>
<dbReference type="Pfam" id="PF11659">
    <property type="entry name" value="DUF3261"/>
    <property type="match status" value="1"/>
</dbReference>
<dbReference type="Proteomes" id="UP000348942">
    <property type="component" value="Chromosome 1"/>
</dbReference>
<dbReference type="PROSITE" id="PS51257">
    <property type="entry name" value="PROKAR_LIPOPROTEIN"/>
    <property type="match status" value="1"/>
</dbReference>
<evidence type="ECO:0000313" key="3">
    <source>
        <dbReference type="Proteomes" id="UP000348942"/>
    </source>
</evidence>
<feature type="chain" id="PRO_5024426060" evidence="1">
    <location>
        <begin position="28"/>
        <end position="210"/>
    </location>
</feature>
<feature type="signal peptide" evidence="1">
    <location>
        <begin position="1"/>
        <end position="27"/>
    </location>
</feature>
<keyword evidence="3" id="KW-1185">Reference proteome</keyword>
<evidence type="ECO:0000256" key="1">
    <source>
        <dbReference type="SAM" id="SignalP"/>
    </source>
</evidence>
<proteinExistence type="predicted"/>
<dbReference type="RefSeq" id="WP_153447848.1">
    <property type="nucleotide sequence ID" value="NZ_CP045699.1"/>
</dbReference>
<dbReference type="AlphaFoldDB" id="A0A5Q0TEZ6"/>
<dbReference type="EMBL" id="CP045699">
    <property type="protein sequence ID" value="QGA65702.1"/>
    <property type="molecule type" value="Genomic_DNA"/>
</dbReference>
<accession>A0A5Q0TEZ6</accession>
<keyword evidence="1" id="KW-0732">Signal</keyword>
<organism evidence="2 3">
    <name type="scientific">Vibrio algicola</name>
    <dbReference type="NCBI Taxonomy" id="2662262"/>
    <lineage>
        <taxon>Bacteria</taxon>
        <taxon>Pseudomonadati</taxon>
        <taxon>Pseudomonadota</taxon>
        <taxon>Gammaproteobacteria</taxon>
        <taxon>Vibrionales</taxon>
        <taxon>Vibrionaceae</taxon>
        <taxon>Vibrio</taxon>
    </lineage>
</organism>
<dbReference type="InterPro" id="IPR021675">
    <property type="entry name" value="DUF3261"/>
</dbReference>
<protein>
    <submittedName>
        <fullName evidence="2">DUF3261 domain-containing protein</fullName>
    </submittedName>
</protein>
<gene>
    <name evidence="2" type="ORF">GFB47_09970</name>
</gene>
<sequence length="210" mass="23413">MLKRIDSYHIKGLLVTAILLLLSACTANSVTSSDKDQAKVEIAKDVWVTLPTPNQLGYDLTASQLISVTYQDSNNQLPTQLQVSDNTLVLAGFSSWGTRILSLQYADNQIDSHVMTGLGNTLPKPQQVLFNLMITLWPIEVWQQPLSQVGWRLTQTDDPSSQGKQRQLIDDKGQVVADIHYQNQNALKGDITFINPSLGFTIKIKTLQYK</sequence>
<evidence type="ECO:0000313" key="2">
    <source>
        <dbReference type="EMBL" id="QGA65702.1"/>
    </source>
</evidence>